<accession>N6XS18</accession>
<dbReference type="SUPFAM" id="SSF53850">
    <property type="entry name" value="Periplasmic binding protein-like II"/>
    <property type="match status" value="1"/>
</dbReference>
<feature type="transmembrane region" description="Helical" evidence="2">
    <location>
        <begin position="38"/>
        <end position="59"/>
    </location>
</feature>
<dbReference type="Proteomes" id="UP000013232">
    <property type="component" value="Unassembled WGS sequence"/>
</dbReference>
<dbReference type="EMBL" id="AMXE01000104">
    <property type="protein sequence ID" value="ENO84511.1"/>
    <property type="molecule type" value="Genomic_DNA"/>
</dbReference>
<evidence type="ECO:0000256" key="2">
    <source>
        <dbReference type="SAM" id="Phobius"/>
    </source>
</evidence>
<evidence type="ECO:0000313" key="4">
    <source>
        <dbReference type="EMBL" id="ENO84511.1"/>
    </source>
</evidence>
<sequence>MLFHFHFDEDDPSPLPPAGGRRAERVDAARRRSRWQRAALAIAMLAAVAGGLAGGYFGVAGRAAASTGHAEAAVLSAGASLRVGLVGSARPTSDTRDYTADGLQVGFAEEIARRLGVDAELVPLSSAQAQTAISGGEVDVLLAKGLPPSLPQAGVTVLDTGFASGLNVLMRSDSAIRRWSQFEGRTLCVTGANAAAHALARALGAQAHAFEAPAQALIAMRTGLCDGSVHDAALLDALGGKAEWKKFSATLGAREPLPLQLALKPGSPALEAALRAALKALDRPAGWRQRIDKWAANVAFEVFFDQIGPDCH</sequence>
<dbReference type="Pfam" id="PF00497">
    <property type="entry name" value="SBP_bac_3"/>
    <property type="match status" value="1"/>
</dbReference>
<keyword evidence="2" id="KW-1133">Transmembrane helix</keyword>
<keyword evidence="5" id="KW-1185">Reference proteome</keyword>
<dbReference type="InterPro" id="IPR001638">
    <property type="entry name" value="Solute-binding_3/MltF_N"/>
</dbReference>
<dbReference type="STRING" id="1123367.GCA_000621305_01281"/>
<dbReference type="RefSeq" id="WP_004344974.1">
    <property type="nucleotide sequence ID" value="NZ_AMXE01000104.1"/>
</dbReference>
<name>N6XS18_THAL4</name>
<dbReference type="Gene3D" id="3.40.190.10">
    <property type="entry name" value="Periplasmic binding protein-like II"/>
    <property type="match status" value="2"/>
</dbReference>
<dbReference type="eggNOG" id="COG0834">
    <property type="taxonomic scope" value="Bacteria"/>
</dbReference>
<feature type="domain" description="Solute-binding protein family 3/N-terminal" evidence="3">
    <location>
        <begin position="80"/>
        <end position="298"/>
    </location>
</feature>
<dbReference type="SMART" id="SM00062">
    <property type="entry name" value="PBPb"/>
    <property type="match status" value="1"/>
</dbReference>
<evidence type="ECO:0000259" key="3">
    <source>
        <dbReference type="SMART" id="SM00062"/>
    </source>
</evidence>
<dbReference type="OrthoDB" id="7241844at2"/>
<dbReference type="AlphaFoldDB" id="N6XS18"/>
<proteinExistence type="predicted"/>
<feature type="region of interest" description="Disordered" evidence="1">
    <location>
        <begin position="1"/>
        <end position="23"/>
    </location>
</feature>
<protein>
    <submittedName>
        <fullName evidence="4">Extracellular solute-binding protein</fullName>
    </submittedName>
</protein>
<evidence type="ECO:0000313" key="5">
    <source>
        <dbReference type="Proteomes" id="UP000013232"/>
    </source>
</evidence>
<reference evidence="4 5" key="1">
    <citation type="submission" date="2012-09" db="EMBL/GenBank/DDBJ databases">
        <title>Draft Genome Sequences of 6 Strains from Genus Thauera.</title>
        <authorList>
            <person name="Liu B."/>
            <person name="Shapleigh J.P."/>
            <person name="Frostegard A.H."/>
        </authorList>
    </citation>
    <scope>NUCLEOTIDE SEQUENCE [LARGE SCALE GENOMIC DNA]</scope>
    <source>
        <strain evidence="5">47Lol / DSM 12138</strain>
    </source>
</reference>
<gene>
    <name evidence="4" type="ORF">C666_17205</name>
</gene>
<organism evidence="4 5">
    <name type="scientific">Thauera linaloolentis (strain DSM 12138 / JCM 21573 / CCUG 41526 / CIP 105981 / IAM 15112 / NBRC 102519 / 47Lol)</name>
    <dbReference type="NCBI Taxonomy" id="1123367"/>
    <lineage>
        <taxon>Bacteria</taxon>
        <taxon>Pseudomonadati</taxon>
        <taxon>Pseudomonadota</taxon>
        <taxon>Betaproteobacteria</taxon>
        <taxon>Rhodocyclales</taxon>
        <taxon>Zoogloeaceae</taxon>
        <taxon>Thauera</taxon>
    </lineage>
</organism>
<evidence type="ECO:0000256" key="1">
    <source>
        <dbReference type="SAM" id="MobiDB-lite"/>
    </source>
</evidence>
<comment type="caution">
    <text evidence="4">The sequence shown here is derived from an EMBL/GenBank/DDBJ whole genome shotgun (WGS) entry which is preliminary data.</text>
</comment>
<keyword evidence="2" id="KW-0812">Transmembrane</keyword>
<keyword evidence="2" id="KW-0472">Membrane</keyword>